<dbReference type="PANTHER" id="PTHR30619">
    <property type="entry name" value="DNA INTERNALIZATION/COMPETENCE PROTEIN COMEC/REC2"/>
    <property type="match status" value="1"/>
</dbReference>
<dbReference type="CDD" id="cd07731">
    <property type="entry name" value="ComA-like_MBL-fold"/>
    <property type="match status" value="1"/>
</dbReference>
<name>A0A0R2B7X5_9LACO</name>
<keyword evidence="2" id="KW-1185">Reference proteome</keyword>
<organism evidence="1 2">
    <name type="scientific">Lacticaseibacillus brantae DSM 23927</name>
    <dbReference type="NCBI Taxonomy" id="1423727"/>
    <lineage>
        <taxon>Bacteria</taxon>
        <taxon>Bacillati</taxon>
        <taxon>Bacillota</taxon>
        <taxon>Bacilli</taxon>
        <taxon>Lactobacillales</taxon>
        <taxon>Lactobacillaceae</taxon>
        <taxon>Lacticaseibacillus</taxon>
    </lineage>
</organism>
<keyword evidence="1" id="KW-0378">Hydrolase</keyword>
<dbReference type="SUPFAM" id="SSF56281">
    <property type="entry name" value="Metallo-hydrolase/oxidoreductase"/>
    <property type="match status" value="1"/>
</dbReference>
<accession>A0A0R2B7X5</accession>
<dbReference type="Proteomes" id="UP000051672">
    <property type="component" value="Unassembled WGS sequence"/>
</dbReference>
<dbReference type="PATRIC" id="fig|1423727.3.peg.265"/>
<dbReference type="EMBL" id="AYZQ01000001">
    <property type="protein sequence ID" value="KRM72555.1"/>
    <property type="molecule type" value="Genomic_DNA"/>
</dbReference>
<sequence length="211" mass="22755">MVANYLAARGVSHLDMLVLTHPDMDHVGDAGVLMSQVPVRLLVTTPMAGETTIVKSLTANVARWQAVMAPNHLRVGPLKFDVVAPASASGETNAESLVLYGKIGDSQWLFTGDTTKEVEQAQLVPQHLQADFLKVSHHGSKTASDFAFIQALNPQLALISAGRNNRYGHPHQETLATLQALHIPALNTATSGMIWVDATPKAHVVNTFIRK</sequence>
<dbReference type="InterPro" id="IPR036866">
    <property type="entry name" value="RibonucZ/Hydroxyglut_hydro"/>
</dbReference>
<comment type="caution">
    <text evidence="1">The sequence shown here is derived from an EMBL/GenBank/DDBJ whole genome shotgun (WGS) entry which is preliminary data.</text>
</comment>
<reference evidence="1 2" key="1">
    <citation type="journal article" date="2015" name="Genome Announc.">
        <title>Expanding the biotechnology potential of lactobacilli through comparative genomics of 213 strains and associated genera.</title>
        <authorList>
            <person name="Sun Z."/>
            <person name="Harris H.M."/>
            <person name="McCann A."/>
            <person name="Guo C."/>
            <person name="Argimon S."/>
            <person name="Zhang W."/>
            <person name="Yang X."/>
            <person name="Jeffery I.B."/>
            <person name="Cooney J.C."/>
            <person name="Kagawa T.F."/>
            <person name="Liu W."/>
            <person name="Song Y."/>
            <person name="Salvetti E."/>
            <person name="Wrobel A."/>
            <person name="Rasinkangas P."/>
            <person name="Parkhill J."/>
            <person name="Rea M.C."/>
            <person name="O'Sullivan O."/>
            <person name="Ritari J."/>
            <person name="Douillard F.P."/>
            <person name="Paul Ross R."/>
            <person name="Yang R."/>
            <person name="Briner A.E."/>
            <person name="Felis G.E."/>
            <person name="de Vos W.M."/>
            <person name="Barrangou R."/>
            <person name="Klaenhammer T.R."/>
            <person name="Caufield P.W."/>
            <person name="Cui Y."/>
            <person name="Zhang H."/>
            <person name="O'Toole P.W."/>
        </authorList>
    </citation>
    <scope>NUCLEOTIDE SEQUENCE [LARGE SCALE GENOMIC DNA]</scope>
    <source>
        <strain evidence="1 2">DSM 23927</strain>
    </source>
</reference>
<proteinExistence type="predicted"/>
<protein>
    <submittedName>
        <fullName evidence="1">Hydrolase (Metallo-beta-lactamase superfamily) protein</fullName>
    </submittedName>
</protein>
<dbReference type="Gene3D" id="3.60.15.10">
    <property type="entry name" value="Ribonuclease Z/Hydroxyacylglutathione hydrolase-like"/>
    <property type="match status" value="1"/>
</dbReference>
<dbReference type="AlphaFoldDB" id="A0A0R2B7X5"/>
<dbReference type="InterPro" id="IPR035681">
    <property type="entry name" value="ComA-like_MBL"/>
</dbReference>
<gene>
    <name evidence="1" type="ORF">FC34_GL000262</name>
</gene>
<dbReference type="InterPro" id="IPR052159">
    <property type="entry name" value="Competence_DNA_uptake"/>
</dbReference>
<dbReference type="GO" id="GO:0016787">
    <property type="term" value="F:hydrolase activity"/>
    <property type="evidence" value="ECO:0007669"/>
    <property type="project" value="UniProtKB-KW"/>
</dbReference>
<dbReference type="PANTHER" id="PTHR30619:SF1">
    <property type="entry name" value="RECOMBINATION PROTEIN 2"/>
    <property type="match status" value="1"/>
</dbReference>
<evidence type="ECO:0000313" key="1">
    <source>
        <dbReference type="EMBL" id="KRM72555.1"/>
    </source>
</evidence>
<dbReference type="STRING" id="1423727.FC34_GL000262"/>
<evidence type="ECO:0000313" key="2">
    <source>
        <dbReference type="Proteomes" id="UP000051672"/>
    </source>
</evidence>